<dbReference type="Gene3D" id="1.25.40.10">
    <property type="entry name" value="Tetratricopeptide repeat domain"/>
    <property type="match status" value="1"/>
</dbReference>
<dbReference type="InterPro" id="IPR011990">
    <property type="entry name" value="TPR-like_helical_dom_sf"/>
</dbReference>
<dbReference type="EMBL" id="JACXAH010000008">
    <property type="protein sequence ID" value="MBD1372235.1"/>
    <property type="molecule type" value="Genomic_DNA"/>
</dbReference>
<sequence>MKERLDWIISEKAKGNIESAQTEMLKLVSDYPDDVQAQLECAYFHDSLGFEKEAVTYYEKALSLGIPTDQLSEALLGLGSTYRCLGEYEKSRETLERGIQQFPEDRPLHIFLSLTLYNLHQHDKAMEILLSQLLETTSDSEIQQYSRALHFYKDQLDATFMK</sequence>
<dbReference type="Proteomes" id="UP000661691">
    <property type="component" value="Unassembled WGS sequence"/>
</dbReference>
<feature type="domain" description="Tetratrico peptide repeat group 5" evidence="2">
    <location>
        <begin position="36"/>
        <end position="156"/>
    </location>
</feature>
<protein>
    <submittedName>
        <fullName evidence="3">Tetratricopeptide repeat protein</fullName>
    </submittedName>
</protein>
<dbReference type="InterPro" id="IPR041656">
    <property type="entry name" value="TPR_5"/>
</dbReference>
<keyword evidence="1" id="KW-0802">TPR repeat</keyword>
<evidence type="ECO:0000313" key="3">
    <source>
        <dbReference type="EMBL" id="MBD1372235.1"/>
    </source>
</evidence>
<evidence type="ECO:0000259" key="2">
    <source>
        <dbReference type="Pfam" id="PF12688"/>
    </source>
</evidence>
<keyword evidence="4" id="KW-1185">Reference proteome</keyword>
<dbReference type="PROSITE" id="PS50005">
    <property type="entry name" value="TPR"/>
    <property type="match status" value="1"/>
</dbReference>
<dbReference type="RefSeq" id="WP_191139644.1">
    <property type="nucleotide sequence ID" value="NZ_JACXAG020000003.1"/>
</dbReference>
<evidence type="ECO:0000256" key="1">
    <source>
        <dbReference type="PROSITE-ProRule" id="PRU00339"/>
    </source>
</evidence>
<reference evidence="3" key="1">
    <citation type="submission" date="2020-09" db="EMBL/GenBank/DDBJ databases">
        <title>A novel bacterium of genus Hazenella, isolated from South China Sea.</title>
        <authorList>
            <person name="Huang H."/>
            <person name="Mo K."/>
            <person name="Hu Y."/>
        </authorList>
    </citation>
    <scope>NUCLEOTIDE SEQUENCE</scope>
    <source>
        <strain evidence="3">IB182357</strain>
    </source>
</reference>
<accession>A0A926NAU5</accession>
<comment type="caution">
    <text evidence="3">The sequence shown here is derived from an EMBL/GenBank/DDBJ whole genome shotgun (WGS) entry which is preliminary data.</text>
</comment>
<proteinExistence type="predicted"/>
<evidence type="ECO:0000313" key="4">
    <source>
        <dbReference type="Proteomes" id="UP000661691"/>
    </source>
</evidence>
<dbReference type="SUPFAM" id="SSF48452">
    <property type="entry name" value="TPR-like"/>
    <property type="match status" value="1"/>
</dbReference>
<dbReference type="SMART" id="SM00028">
    <property type="entry name" value="TPR"/>
    <property type="match status" value="2"/>
</dbReference>
<organism evidence="3 4">
    <name type="scientific">Polycladospora coralii</name>
    <dbReference type="NCBI Taxonomy" id="2771432"/>
    <lineage>
        <taxon>Bacteria</taxon>
        <taxon>Bacillati</taxon>
        <taxon>Bacillota</taxon>
        <taxon>Bacilli</taxon>
        <taxon>Bacillales</taxon>
        <taxon>Thermoactinomycetaceae</taxon>
        <taxon>Polycladospora</taxon>
    </lineage>
</organism>
<dbReference type="Pfam" id="PF12688">
    <property type="entry name" value="TPR_5"/>
    <property type="match status" value="1"/>
</dbReference>
<name>A0A926NAU5_9BACL</name>
<feature type="repeat" description="TPR" evidence="1">
    <location>
        <begin position="72"/>
        <end position="105"/>
    </location>
</feature>
<dbReference type="AlphaFoldDB" id="A0A926NAU5"/>
<dbReference type="InterPro" id="IPR019734">
    <property type="entry name" value="TPR_rpt"/>
</dbReference>
<gene>
    <name evidence="3" type="ORF">IC620_07640</name>
</gene>